<dbReference type="InParanoid" id="A0A6P8Q8Q9"/>
<evidence type="ECO:0000256" key="7">
    <source>
        <dbReference type="ARBA" id="ARBA00039964"/>
    </source>
</evidence>
<feature type="compositionally biased region" description="Basic and acidic residues" evidence="10">
    <location>
        <begin position="141"/>
        <end position="151"/>
    </location>
</feature>
<dbReference type="Pfam" id="PF21033">
    <property type="entry name" value="RMD1-3"/>
    <property type="match status" value="1"/>
</dbReference>
<proteinExistence type="inferred from homology"/>
<name>A0A6P8Q8Q9_GEOSA</name>
<evidence type="ECO:0000256" key="1">
    <source>
        <dbReference type="ARBA" id="ARBA00004167"/>
    </source>
</evidence>
<evidence type="ECO:0000256" key="3">
    <source>
        <dbReference type="ARBA" id="ARBA00022989"/>
    </source>
</evidence>
<evidence type="ECO:0000256" key="11">
    <source>
        <dbReference type="SAM" id="Phobius"/>
    </source>
</evidence>
<evidence type="ECO:0000256" key="10">
    <source>
        <dbReference type="SAM" id="MobiDB-lite"/>
    </source>
</evidence>
<dbReference type="Gene3D" id="1.25.40.10">
    <property type="entry name" value="Tetratricopeptide repeat domain"/>
    <property type="match status" value="1"/>
</dbReference>
<protein>
    <recommendedName>
        <fullName evidence="7">Regulator of microtubule dynamics protein 2</fullName>
    </recommendedName>
    <alternativeName>
        <fullName evidence="8">Protein FAM82A1</fullName>
    </alternativeName>
</protein>
<dbReference type="FunCoup" id="A0A6P8Q8Q9">
    <property type="interactions" value="613"/>
</dbReference>
<dbReference type="AlphaFoldDB" id="A0A6P8Q8Q9"/>
<dbReference type="GO" id="GO:0005739">
    <property type="term" value="C:mitochondrion"/>
    <property type="evidence" value="ECO:0007669"/>
    <property type="project" value="TreeGrafter"/>
</dbReference>
<dbReference type="SUPFAM" id="SSF48452">
    <property type="entry name" value="TPR-like"/>
    <property type="match status" value="1"/>
</dbReference>
<evidence type="ECO:0000313" key="13">
    <source>
        <dbReference type="RefSeq" id="XP_033792714.1"/>
    </source>
</evidence>
<keyword evidence="12" id="KW-1185">Reference proteome</keyword>
<evidence type="ECO:0000313" key="12">
    <source>
        <dbReference type="Proteomes" id="UP000515159"/>
    </source>
</evidence>
<evidence type="ECO:0000256" key="8">
    <source>
        <dbReference type="ARBA" id="ARBA00041609"/>
    </source>
</evidence>
<keyword evidence="4 9" id="KW-0175">Coiled coil</keyword>
<dbReference type="GO" id="GO:0008017">
    <property type="term" value="F:microtubule binding"/>
    <property type="evidence" value="ECO:0007669"/>
    <property type="project" value="TreeGrafter"/>
</dbReference>
<feature type="transmembrane region" description="Helical" evidence="11">
    <location>
        <begin position="20"/>
        <end position="41"/>
    </location>
</feature>
<accession>A0A6P8Q8Q9</accession>
<comment type="subcellular location">
    <subcellularLocation>
        <location evidence="1">Membrane</location>
        <topology evidence="1">Single-pass membrane protein</topology>
    </subcellularLocation>
</comment>
<evidence type="ECO:0000256" key="4">
    <source>
        <dbReference type="ARBA" id="ARBA00023054"/>
    </source>
</evidence>
<evidence type="ECO:0000256" key="5">
    <source>
        <dbReference type="ARBA" id="ARBA00023136"/>
    </source>
</evidence>
<reference evidence="13" key="1">
    <citation type="submission" date="2025-08" db="UniProtKB">
        <authorList>
            <consortium name="RefSeq"/>
        </authorList>
    </citation>
    <scope>IDENTIFICATION</scope>
</reference>
<gene>
    <name evidence="13" type="primary">RMDN2</name>
</gene>
<keyword evidence="2 11" id="KW-0812">Transmembrane</keyword>
<feature type="region of interest" description="Disordered" evidence="10">
    <location>
        <begin position="130"/>
        <end position="178"/>
    </location>
</feature>
<dbReference type="GO" id="GO:0005876">
    <property type="term" value="C:spindle microtubule"/>
    <property type="evidence" value="ECO:0007669"/>
    <property type="project" value="TreeGrafter"/>
</dbReference>
<dbReference type="GeneID" id="117356909"/>
<evidence type="ECO:0000256" key="9">
    <source>
        <dbReference type="SAM" id="Coils"/>
    </source>
</evidence>
<dbReference type="Proteomes" id="UP000515159">
    <property type="component" value="Chromosome 3"/>
</dbReference>
<evidence type="ECO:0000256" key="2">
    <source>
        <dbReference type="ARBA" id="ARBA00022692"/>
    </source>
</evidence>
<organism evidence="12 13">
    <name type="scientific">Geotrypetes seraphini</name>
    <name type="common">Gaboon caecilian</name>
    <name type="synonym">Caecilia seraphini</name>
    <dbReference type="NCBI Taxonomy" id="260995"/>
    <lineage>
        <taxon>Eukaryota</taxon>
        <taxon>Metazoa</taxon>
        <taxon>Chordata</taxon>
        <taxon>Craniata</taxon>
        <taxon>Vertebrata</taxon>
        <taxon>Euteleostomi</taxon>
        <taxon>Amphibia</taxon>
        <taxon>Gymnophiona</taxon>
        <taxon>Geotrypetes</taxon>
    </lineage>
</organism>
<evidence type="ECO:0000256" key="6">
    <source>
        <dbReference type="ARBA" id="ARBA00038360"/>
    </source>
</evidence>
<dbReference type="OrthoDB" id="512473at2759"/>
<dbReference type="GO" id="GO:0097431">
    <property type="term" value="C:mitotic spindle pole"/>
    <property type="evidence" value="ECO:0007669"/>
    <property type="project" value="TreeGrafter"/>
</dbReference>
<dbReference type="RefSeq" id="XP_033792714.1">
    <property type="nucleotide sequence ID" value="XM_033936823.1"/>
</dbReference>
<keyword evidence="5 11" id="KW-0472">Membrane</keyword>
<feature type="coiled-coil region" evidence="9">
    <location>
        <begin position="87"/>
        <end position="114"/>
    </location>
</feature>
<comment type="similarity">
    <text evidence="6">Belongs to the RMDN family.</text>
</comment>
<dbReference type="InterPro" id="IPR049039">
    <property type="entry name" value="RMD1-3_a_helical_rpt"/>
</dbReference>
<sequence length="425" mass="48341">MQAVQSCQTKEMSQSENRGLALGILAGTAGLSLAFVWYRVWKPRSTMCFPIKPAVRNLFHSTLSETTSTNRHGPVLQGTQLQMLHKLGSLLESMEELKEEVKLLKEAIPELKEQILNELKIKTDAHRISPLHRATKRKRVETKTPTEHPSSEEAESEGGYMTAHTDPEVESENEKKQAHLPTDILMPCPEAVPLMLLQQADRLHDGSELSKQQGFRLMIETEEKYGNRVAFLWRLARAYGDMFDITLDMEEKKNYAFNGKEIAEKAIHLDAKSADSHQWFAILCGYMSEVESVQNKIKNGYLFKEHLDKAIELRPQDPLLYYLLGRWCYAVSQLSWIERKIATTLFGSPPSATVQEALQNFLKAEEIHPGYSKYNYVYIAKCYKDLGQNIKATRYCDAASSIMSITKEDYAADKDLDGLLSSMEH</sequence>
<dbReference type="GO" id="GO:0016020">
    <property type="term" value="C:membrane"/>
    <property type="evidence" value="ECO:0007669"/>
    <property type="project" value="UniProtKB-SubCell"/>
</dbReference>
<dbReference type="KEGG" id="gsh:117356909"/>
<feature type="compositionally biased region" description="Basic residues" evidence="10">
    <location>
        <begin position="130"/>
        <end position="140"/>
    </location>
</feature>
<dbReference type="PANTHER" id="PTHR16056:SF15">
    <property type="entry name" value="REGULATOR OF MICROTUBULE DYNAMICS PROTEIN 2"/>
    <property type="match status" value="1"/>
</dbReference>
<dbReference type="InterPro" id="IPR011990">
    <property type="entry name" value="TPR-like_helical_dom_sf"/>
</dbReference>
<keyword evidence="3 11" id="KW-1133">Transmembrane helix</keyword>
<dbReference type="CTD" id="151393"/>
<dbReference type="PANTHER" id="PTHR16056">
    <property type="entry name" value="REGULATOR OF MICROTUBULE DYNAMICS PROTEIN"/>
    <property type="match status" value="1"/>
</dbReference>